<dbReference type="SUPFAM" id="SSF90002">
    <property type="entry name" value="Hypothetical protein YjiA, C-terminal domain"/>
    <property type="match status" value="1"/>
</dbReference>
<dbReference type="InterPro" id="IPR008978">
    <property type="entry name" value="HSP20-like_chaperone"/>
</dbReference>
<protein>
    <recommendedName>
        <fullName evidence="1">CS domain-containing protein</fullName>
    </recommendedName>
</protein>
<dbReference type="SUPFAM" id="SSF52540">
    <property type="entry name" value="P-loop containing nucleoside triphosphate hydrolases"/>
    <property type="match status" value="1"/>
</dbReference>
<proteinExistence type="predicted"/>
<dbReference type="InterPro" id="IPR027417">
    <property type="entry name" value="P-loop_NTPase"/>
</dbReference>
<dbReference type="CDD" id="cd03112">
    <property type="entry name" value="CobW-like"/>
    <property type="match status" value="1"/>
</dbReference>
<evidence type="ECO:0000259" key="1">
    <source>
        <dbReference type="PROSITE" id="PS51203"/>
    </source>
</evidence>
<dbReference type="InterPro" id="IPR007052">
    <property type="entry name" value="CS_dom"/>
</dbReference>
<reference evidence="2 3" key="1">
    <citation type="submission" date="2024-02" db="EMBL/GenBank/DDBJ databases">
        <authorList>
            <person name="Chen Y."/>
            <person name="Shah S."/>
            <person name="Dougan E. K."/>
            <person name="Thang M."/>
            <person name="Chan C."/>
        </authorList>
    </citation>
    <scope>NUCLEOTIDE SEQUENCE [LARGE SCALE GENOMIC DNA]</scope>
</reference>
<sequence>MPLTFDFGPENRPDVLAKRAKTPVTLLAGFLGSGKTTLLKHLLENQHGLRIGVVVNDLASVNIDSQLMRRYDHGLVEIAELQNGCVCCSSADDLFSAVQTIVMRSKDCPFEHILVELSGIGDPQAIRCNWALATDCQLPAAMLTQLAKVITVVDASAFLADWRDTRKALERNGSAEHDGRGRGKGYSTSREMVGNLLAEQIELADVLVVNKCDLAKAEELSKTLQTLRAINPTAELCQTEFARVPSAVLPPVPIGLKIQTAGQEKGYSWTQTTKEVQLKMPIEKHVKGKDIDFTLRKGSLTLGLKLREVAKGVLAGEVANADDAMFEIESIGQERHVLLCLEKKEPGMWSSLWKQSGVPACGHQHCNGHCFQAKPVRIASEEGRPFWSFVFQRRRPFHGQRLQHLLEEWQDALSCSFDIEQEVLEVDSTSQAALQGVLRSKGFAWSTTEPLRCLRWSQAGRCVSCAPEDYWWQPLNSEQRRFRLSYPGAEAEFRELQQKWHHEWGDCRQELVFIGGSEMVEETIVGLLEECLLTDAEFEEFKVTTSQLKMPDDEFGVEELFRETEALEVSASQQEEQANSDDADTAFVRSLGVGCKLQDSAKFEAVD</sequence>
<dbReference type="SUPFAM" id="SSF49764">
    <property type="entry name" value="HSP20-like chaperones"/>
    <property type="match status" value="1"/>
</dbReference>
<feature type="domain" description="CS" evidence="1">
    <location>
        <begin position="262"/>
        <end position="353"/>
    </location>
</feature>
<dbReference type="InterPro" id="IPR003495">
    <property type="entry name" value="CobW/HypB/UreG_nucleotide-bd"/>
</dbReference>
<dbReference type="EMBL" id="CAXAMN010025906">
    <property type="protein sequence ID" value="CAK9099017.1"/>
    <property type="molecule type" value="Genomic_DNA"/>
</dbReference>
<evidence type="ECO:0000313" key="3">
    <source>
        <dbReference type="Proteomes" id="UP001642484"/>
    </source>
</evidence>
<dbReference type="Gene3D" id="3.40.50.300">
    <property type="entry name" value="P-loop containing nucleotide triphosphate hydrolases"/>
    <property type="match status" value="1"/>
</dbReference>
<dbReference type="InterPro" id="IPR011629">
    <property type="entry name" value="CobW-like_C"/>
</dbReference>
<dbReference type="PANTHER" id="PTHR43603">
    <property type="entry name" value="COBW DOMAIN-CONTAINING PROTEIN DDB_G0274527"/>
    <property type="match status" value="1"/>
</dbReference>
<dbReference type="Proteomes" id="UP001642484">
    <property type="component" value="Unassembled WGS sequence"/>
</dbReference>
<dbReference type="Pfam" id="PF07683">
    <property type="entry name" value="CobW_C"/>
    <property type="match status" value="1"/>
</dbReference>
<keyword evidence="3" id="KW-1185">Reference proteome</keyword>
<organism evidence="2 3">
    <name type="scientific">Durusdinium trenchii</name>
    <dbReference type="NCBI Taxonomy" id="1381693"/>
    <lineage>
        <taxon>Eukaryota</taxon>
        <taxon>Sar</taxon>
        <taxon>Alveolata</taxon>
        <taxon>Dinophyceae</taxon>
        <taxon>Suessiales</taxon>
        <taxon>Symbiodiniaceae</taxon>
        <taxon>Durusdinium</taxon>
    </lineage>
</organism>
<dbReference type="PANTHER" id="PTHR43603:SF1">
    <property type="entry name" value="ZINC-REGULATED GTPASE METALLOPROTEIN ACTIVATOR 1"/>
    <property type="match status" value="1"/>
</dbReference>
<dbReference type="CDD" id="cd06467">
    <property type="entry name" value="p23_NUDC_like"/>
    <property type="match status" value="1"/>
</dbReference>
<evidence type="ECO:0000313" key="2">
    <source>
        <dbReference type="EMBL" id="CAK9099017.1"/>
    </source>
</evidence>
<accession>A0ABP0REL1</accession>
<dbReference type="InterPro" id="IPR051927">
    <property type="entry name" value="Zn_Chap_cDPG_Synth"/>
</dbReference>
<name>A0ABP0REL1_9DINO</name>
<dbReference type="PROSITE" id="PS51203">
    <property type="entry name" value="CS"/>
    <property type="match status" value="1"/>
</dbReference>
<dbReference type="Pfam" id="PF02492">
    <property type="entry name" value="cobW"/>
    <property type="match status" value="1"/>
</dbReference>
<comment type="caution">
    <text evidence="2">The sequence shown here is derived from an EMBL/GenBank/DDBJ whole genome shotgun (WGS) entry which is preliminary data.</text>
</comment>
<dbReference type="Pfam" id="PF04969">
    <property type="entry name" value="CS"/>
    <property type="match status" value="1"/>
</dbReference>
<dbReference type="SMART" id="SM00833">
    <property type="entry name" value="CobW_C"/>
    <property type="match status" value="1"/>
</dbReference>
<dbReference type="Gene3D" id="2.60.40.790">
    <property type="match status" value="1"/>
</dbReference>
<gene>
    <name evidence="2" type="ORF">CCMP2556_LOCUS46863</name>
</gene>